<name>A0A3M6UFB1_POCDA</name>
<reference evidence="1 2" key="1">
    <citation type="journal article" date="2018" name="Sci. Rep.">
        <title>Comparative analysis of the Pocillopora damicornis genome highlights role of immune system in coral evolution.</title>
        <authorList>
            <person name="Cunning R."/>
            <person name="Bay R.A."/>
            <person name="Gillette P."/>
            <person name="Baker A.C."/>
            <person name="Traylor-Knowles N."/>
        </authorList>
    </citation>
    <scope>NUCLEOTIDE SEQUENCE [LARGE SCALE GENOMIC DNA]</scope>
    <source>
        <strain evidence="1">RSMAS</strain>
        <tissue evidence="1">Whole animal</tissue>
    </source>
</reference>
<protein>
    <submittedName>
        <fullName evidence="1">Uncharacterized protein</fullName>
    </submittedName>
</protein>
<dbReference type="AlphaFoldDB" id="A0A3M6UFB1"/>
<proteinExistence type="predicted"/>
<dbReference type="EMBL" id="RCHS01001671">
    <property type="protein sequence ID" value="RMX52249.1"/>
    <property type="molecule type" value="Genomic_DNA"/>
</dbReference>
<accession>A0A3M6UFB1</accession>
<evidence type="ECO:0000313" key="2">
    <source>
        <dbReference type="Proteomes" id="UP000275408"/>
    </source>
</evidence>
<organism evidence="1 2">
    <name type="scientific">Pocillopora damicornis</name>
    <name type="common">Cauliflower coral</name>
    <name type="synonym">Millepora damicornis</name>
    <dbReference type="NCBI Taxonomy" id="46731"/>
    <lineage>
        <taxon>Eukaryota</taxon>
        <taxon>Metazoa</taxon>
        <taxon>Cnidaria</taxon>
        <taxon>Anthozoa</taxon>
        <taxon>Hexacorallia</taxon>
        <taxon>Scleractinia</taxon>
        <taxon>Astrocoeniina</taxon>
        <taxon>Pocilloporidae</taxon>
        <taxon>Pocillopora</taxon>
    </lineage>
</organism>
<comment type="caution">
    <text evidence="1">The sequence shown here is derived from an EMBL/GenBank/DDBJ whole genome shotgun (WGS) entry which is preliminary data.</text>
</comment>
<dbReference type="Proteomes" id="UP000275408">
    <property type="component" value="Unassembled WGS sequence"/>
</dbReference>
<keyword evidence="2" id="KW-1185">Reference proteome</keyword>
<evidence type="ECO:0000313" key="1">
    <source>
        <dbReference type="EMBL" id="RMX52249.1"/>
    </source>
</evidence>
<gene>
    <name evidence="1" type="ORF">pdam_00007942</name>
</gene>
<sequence>MVILFLSCKNLPRQENQTTVPNPPTTSKLLRFYLMSKVCPNSFAIAYNNEAYALVKKATHIRLHPGNINRDSGIEIPEAWTLMIKKHSNRKAM</sequence>